<evidence type="ECO:0008006" key="4">
    <source>
        <dbReference type="Google" id="ProtNLM"/>
    </source>
</evidence>
<keyword evidence="1" id="KW-0732">Signal</keyword>
<evidence type="ECO:0000256" key="1">
    <source>
        <dbReference type="SAM" id="SignalP"/>
    </source>
</evidence>
<dbReference type="EMBL" id="JBHMQU010000019">
    <property type="protein sequence ID" value="MFC0811529.1"/>
    <property type="molecule type" value="Genomic_DNA"/>
</dbReference>
<organism evidence="2 3">
    <name type="scientific">Paracoccus panacisoli</name>
    <dbReference type="NCBI Taxonomy" id="1510163"/>
    <lineage>
        <taxon>Bacteria</taxon>
        <taxon>Pseudomonadati</taxon>
        <taxon>Pseudomonadota</taxon>
        <taxon>Alphaproteobacteria</taxon>
        <taxon>Rhodobacterales</taxon>
        <taxon>Paracoccaceae</taxon>
        <taxon>Paracoccus</taxon>
    </lineage>
</organism>
<proteinExistence type="predicted"/>
<feature type="chain" id="PRO_5047341638" description="Lipoprotein" evidence="1">
    <location>
        <begin position="20"/>
        <end position="124"/>
    </location>
</feature>
<sequence>MFSRLPRAAGVMACCAALAACADKSDQIGASYVSPGMYANLSCPQLAEEAQTVANRAAQASAAQDKKANDGAVAVGVATVLFWPALFMIKGDGAGAAEVARLKGEMQAIEQANARKKCNIRFRR</sequence>
<gene>
    <name evidence="2" type="ORF">ACFHYO_05285</name>
</gene>
<accession>A0ABV6T451</accession>
<name>A0ABV6T451_9RHOB</name>
<evidence type="ECO:0000313" key="3">
    <source>
        <dbReference type="Proteomes" id="UP001589920"/>
    </source>
</evidence>
<protein>
    <recommendedName>
        <fullName evidence="4">Lipoprotein</fullName>
    </recommendedName>
</protein>
<evidence type="ECO:0000313" key="2">
    <source>
        <dbReference type="EMBL" id="MFC0811529.1"/>
    </source>
</evidence>
<reference evidence="2 3" key="1">
    <citation type="submission" date="2024-09" db="EMBL/GenBank/DDBJ databases">
        <authorList>
            <person name="Sun Q."/>
            <person name="Mori K."/>
        </authorList>
    </citation>
    <scope>NUCLEOTIDE SEQUENCE [LARGE SCALE GENOMIC DNA]</scope>
    <source>
        <strain evidence="2 3">KCTC 42086</strain>
    </source>
</reference>
<dbReference type="Proteomes" id="UP001589920">
    <property type="component" value="Unassembled WGS sequence"/>
</dbReference>
<comment type="caution">
    <text evidence="2">The sequence shown here is derived from an EMBL/GenBank/DDBJ whole genome shotgun (WGS) entry which is preliminary data.</text>
</comment>
<keyword evidence="3" id="KW-1185">Reference proteome</keyword>
<feature type="signal peptide" evidence="1">
    <location>
        <begin position="1"/>
        <end position="19"/>
    </location>
</feature>
<dbReference type="PROSITE" id="PS51257">
    <property type="entry name" value="PROKAR_LIPOPROTEIN"/>
    <property type="match status" value="1"/>
</dbReference>
<dbReference type="RefSeq" id="WP_394318879.1">
    <property type="nucleotide sequence ID" value="NZ_JBHMQU010000019.1"/>
</dbReference>